<dbReference type="PROSITE" id="PS00150">
    <property type="entry name" value="ACYLPHOSPHATASE_1"/>
    <property type="match status" value="1"/>
</dbReference>
<evidence type="ECO:0000256" key="3">
    <source>
        <dbReference type="ARBA" id="ARBA00022598"/>
    </source>
</evidence>
<protein>
    <recommendedName>
        <fullName evidence="8">Carbamoyltransferase HypF</fullName>
        <ecNumber evidence="8">6.2.-.-</ecNumber>
    </recommendedName>
</protein>
<dbReference type="Gene3D" id="3.30.110.120">
    <property type="match status" value="1"/>
</dbReference>
<comment type="function">
    <text evidence="8">Involved in the maturation of [NiFe] hydrogenases. Along with HypE, it catalyzes the synthesis of the CN ligands of the active site iron of [NiFe]-hydrogenases. HypF functions as a carbamoyl transferase using carbamoylphosphate as a substrate and transferring the carboxamido moiety in an ATP-dependent reaction to the thiolate of the C-terminal cysteine of HypE yielding a protein-S-carboxamide.</text>
</comment>
<keyword evidence="12" id="KW-0808">Transferase</keyword>
<evidence type="ECO:0000256" key="4">
    <source>
        <dbReference type="ARBA" id="ARBA00022723"/>
    </source>
</evidence>
<feature type="active site" evidence="9">
    <location>
        <position position="48"/>
    </location>
</feature>
<dbReference type="GO" id="GO:0008270">
    <property type="term" value="F:zinc ion binding"/>
    <property type="evidence" value="ECO:0007669"/>
    <property type="project" value="UniProtKB-KW"/>
</dbReference>
<dbReference type="NCBIfam" id="TIGR00143">
    <property type="entry name" value="hypF"/>
    <property type="match status" value="1"/>
</dbReference>
<dbReference type="Pfam" id="PF00708">
    <property type="entry name" value="Acylphosphatase"/>
    <property type="match status" value="1"/>
</dbReference>
<feature type="domain" description="YrdC-like" evidence="11">
    <location>
        <begin position="215"/>
        <end position="400"/>
    </location>
</feature>
<dbReference type="SUPFAM" id="SSF55821">
    <property type="entry name" value="YrdC/RibB"/>
    <property type="match status" value="1"/>
</dbReference>
<evidence type="ECO:0000259" key="10">
    <source>
        <dbReference type="PROSITE" id="PS51160"/>
    </source>
</evidence>
<comment type="catalytic activity">
    <reaction evidence="9">
        <text>an acyl phosphate + H2O = a carboxylate + phosphate + H(+)</text>
        <dbReference type="Rhea" id="RHEA:14965"/>
        <dbReference type="ChEBI" id="CHEBI:15377"/>
        <dbReference type="ChEBI" id="CHEBI:15378"/>
        <dbReference type="ChEBI" id="CHEBI:29067"/>
        <dbReference type="ChEBI" id="CHEBI:43474"/>
        <dbReference type="ChEBI" id="CHEBI:59918"/>
        <dbReference type="EC" id="3.6.1.7"/>
    </reaction>
</comment>
<gene>
    <name evidence="12" type="ORF">BSZ18_30970</name>
</gene>
<dbReference type="Gene3D" id="3.30.420.360">
    <property type="match status" value="1"/>
</dbReference>
<dbReference type="GO" id="GO:0016743">
    <property type="term" value="F:carboxyl- or carbamoyltransferase activity"/>
    <property type="evidence" value="ECO:0007669"/>
    <property type="project" value="UniProtKB-UniRule"/>
</dbReference>
<dbReference type="UniPathway" id="UPA00335"/>
<dbReference type="EC" id="6.2.-.-" evidence="8"/>
<dbReference type="Gene3D" id="3.30.420.40">
    <property type="match status" value="1"/>
</dbReference>
<dbReference type="PANTHER" id="PTHR42959:SF1">
    <property type="entry name" value="CARBAMOYLTRANSFERASE HYPF"/>
    <property type="match status" value="1"/>
</dbReference>
<organism evidence="12 13">
    <name type="scientific">Bradyrhizobium canariense</name>
    <dbReference type="NCBI Taxonomy" id="255045"/>
    <lineage>
        <taxon>Bacteria</taxon>
        <taxon>Pseudomonadati</taxon>
        <taxon>Pseudomonadota</taxon>
        <taxon>Alphaproteobacteria</taxon>
        <taxon>Hyphomicrobiales</taxon>
        <taxon>Nitrobacteraceae</taxon>
        <taxon>Bradyrhizobium</taxon>
    </lineage>
</organism>
<dbReference type="InterPro" id="IPR006070">
    <property type="entry name" value="Sua5-like_dom"/>
</dbReference>
<keyword evidence="6" id="KW-0862">Zinc</keyword>
<keyword evidence="5" id="KW-0863">Zinc-finger</keyword>
<dbReference type="PROSITE" id="PS51160">
    <property type="entry name" value="ACYLPHOSPHATASE_3"/>
    <property type="match status" value="1"/>
</dbReference>
<dbReference type="GO" id="GO:0003998">
    <property type="term" value="F:acylphosphatase activity"/>
    <property type="evidence" value="ECO:0007669"/>
    <property type="project" value="UniProtKB-EC"/>
</dbReference>
<comment type="caution">
    <text evidence="12">The sequence shown here is derived from an EMBL/GenBank/DDBJ whole genome shotgun (WGS) entry which is preliminary data.</text>
</comment>
<keyword evidence="4" id="KW-0479">Metal-binding</keyword>
<dbReference type="GO" id="GO:0016874">
    <property type="term" value="F:ligase activity"/>
    <property type="evidence" value="ECO:0007669"/>
    <property type="project" value="UniProtKB-UniRule"/>
</dbReference>
<dbReference type="GO" id="GO:0051604">
    <property type="term" value="P:protein maturation"/>
    <property type="evidence" value="ECO:0007669"/>
    <property type="project" value="TreeGrafter"/>
</dbReference>
<dbReference type="InterPro" id="IPR001792">
    <property type="entry name" value="Acylphosphatase-like_dom"/>
</dbReference>
<dbReference type="Pfam" id="PF17788">
    <property type="entry name" value="HypF_C"/>
    <property type="match status" value="1"/>
</dbReference>
<dbReference type="Pfam" id="PF07503">
    <property type="entry name" value="zf-HYPF"/>
    <property type="match status" value="2"/>
</dbReference>
<evidence type="ECO:0000256" key="2">
    <source>
        <dbReference type="ARBA" id="ARBA00008097"/>
    </source>
</evidence>
<comment type="similarity">
    <text evidence="2 8">Belongs to the carbamoyltransferase HypF family.</text>
</comment>
<dbReference type="AlphaFoldDB" id="A0A1X3FD70"/>
<dbReference type="EMBL" id="NAFI01000186">
    <property type="protein sequence ID" value="OSJ03906.1"/>
    <property type="molecule type" value="Genomic_DNA"/>
</dbReference>
<dbReference type="OrthoDB" id="9808093at2"/>
<sequence length="819" mass="88335">MTDCSSIAQPDANVGAEIRVRGRVQGVGFRPAIWRFARELGLSGDVRNDADGVLIRLYGSERTIAALIARIHTDSPPLARIDAVETGPGRGGLPGQFVIAGSLTGGANTQVAPDAAICAECAEEITSPFGRRYRYPFTNCTNCGPRLSIVNAIPYDRATTTMAPFVMCAACRAEYEDPADRRFHAEAIACHACGPRAKLVRFDGHAFTFDQFSMMDDVDAACGLIKNGEIVAIKGLGGYQLACDATKTDVVARLRRTKHRDAKPFALMARDLDVIRRYCSVSAEEEALLTAPSAPIVLLEANGPERLPDTIAPGLATLGFMLPTTPMHLLMLRRMARPVVMTSGNLSDEPQVVLDAEAGERLGGIASYALIHDREIANRIDDSVVRVVGGRVRLLRRARGYAPEWMVLPRGFEAAPDVLAMGGELKSTFCLLNNGAAILSQHQGDLEDARCFDDYRKNLALYARLFDHAPAALAVDLHPEYLSSKFAHERAVADELPLIEVQHHHAHVASCLAENNYPLDAPAVLGIVLDGLGWGGDGTLWGGEFLLADYRGYRRLGTFKPVPMIGGAHAVREPWRNLYAHLMAEMKWPEFSMNFDQLALHGYLSGKPRSTLDAMIKKGINALPASSCGRLFDAVAAALDVCRERQAYEGEAAARLEALVDPDTMLNEGDELGYPLTIPNLPGSGLPYIEPRAMWAAVLGDLILNTPAPVMAARFHKGLAISIVAMTRKLAGGEDDATQPRFSTVALSGGCFQNRVLFQEVSRRLGQAKFSVLSHAQVPANDGGLALGQAAIAAAHLIDKQRPSTEGSRSCVSAFPDAS</sequence>
<evidence type="ECO:0000259" key="11">
    <source>
        <dbReference type="PROSITE" id="PS51163"/>
    </source>
</evidence>
<dbReference type="PROSITE" id="PS51163">
    <property type="entry name" value="YRDC"/>
    <property type="match status" value="1"/>
</dbReference>
<dbReference type="InterPro" id="IPR051060">
    <property type="entry name" value="Carbamoyltrans_HypF-like"/>
</dbReference>
<evidence type="ECO:0000313" key="12">
    <source>
        <dbReference type="EMBL" id="OSJ03906.1"/>
    </source>
</evidence>
<dbReference type="Pfam" id="PF01300">
    <property type="entry name" value="Sua5_yciO_yrdC"/>
    <property type="match status" value="1"/>
</dbReference>
<dbReference type="GO" id="GO:0003725">
    <property type="term" value="F:double-stranded RNA binding"/>
    <property type="evidence" value="ECO:0007669"/>
    <property type="project" value="InterPro"/>
</dbReference>
<evidence type="ECO:0000256" key="5">
    <source>
        <dbReference type="ARBA" id="ARBA00022771"/>
    </source>
</evidence>
<comment type="catalytic activity">
    <reaction evidence="7 8">
        <text>C-terminal L-cysteinyl-[HypE protein] + carbamoyl phosphate + ATP + H2O = C-terminal S-carboxamide-L-cysteinyl-[HypE protein] + AMP + phosphate + diphosphate + H(+)</text>
        <dbReference type="Rhea" id="RHEA:55636"/>
        <dbReference type="Rhea" id="RHEA-COMP:14247"/>
        <dbReference type="Rhea" id="RHEA-COMP:14392"/>
        <dbReference type="ChEBI" id="CHEBI:15377"/>
        <dbReference type="ChEBI" id="CHEBI:15378"/>
        <dbReference type="ChEBI" id="CHEBI:30616"/>
        <dbReference type="ChEBI" id="CHEBI:33019"/>
        <dbReference type="ChEBI" id="CHEBI:43474"/>
        <dbReference type="ChEBI" id="CHEBI:58228"/>
        <dbReference type="ChEBI" id="CHEBI:76913"/>
        <dbReference type="ChEBI" id="CHEBI:139126"/>
        <dbReference type="ChEBI" id="CHEBI:456215"/>
    </reaction>
</comment>
<dbReference type="PIRSF" id="PIRSF006256">
    <property type="entry name" value="CMPcnvr_hdrg_mat"/>
    <property type="match status" value="1"/>
</dbReference>
<evidence type="ECO:0000256" key="8">
    <source>
        <dbReference type="PIRNR" id="PIRNR006256"/>
    </source>
</evidence>
<keyword evidence="3" id="KW-0436">Ligase</keyword>
<dbReference type="SUPFAM" id="SSF54975">
    <property type="entry name" value="Acylphosphatase/BLUF domain-like"/>
    <property type="match status" value="1"/>
</dbReference>
<dbReference type="InterPro" id="IPR017968">
    <property type="entry name" value="Acylphosphatase_CS"/>
</dbReference>
<name>A0A1X3FD70_9BRAD</name>
<evidence type="ECO:0000256" key="1">
    <source>
        <dbReference type="ARBA" id="ARBA00004711"/>
    </source>
</evidence>
<evidence type="ECO:0000313" key="13">
    <source>
        <dbReference type="Proteomes" id="UP000193553"/>
    </source>
</evidence>
<dbReference type="InterPro" id="IPR055128">
    <property type="entry name" value="HypF_C_2"/>
</dbReference>
<comment type="pathway">
    <text evidence="1 8">Protein modification; [NiFe] hydrogenase maturation.</text>
</comment>
<proteinExistence type="inferred from homology"/>
<dbReference type="Gene3D" id="3.90.870.50">
    <property type="match status" value="1"/>
</dbReference>
<dbReference type="InterPro" id="IPR036046">
    <property type="entry name" value="Acylphosphatase-like_dom_sf"/>
</dbReference>
<dbReference type="PANTHER" id="PTHR42959">
    <property type="entry name" value="CARBAMOYLTRANSFERASE"/>
    <property type="match status" value="1"/>
</dbReference>
<feature type="active site" evidence="9">
    <location>
        <position position="30"/>
    </location>
</feature>
<dbReference type="Proteomes" id="UP000193553">
    <property type="component" value="Unassembled WGS sequence"/>
</dbReference>
<dbReference type="RefSeq" id="WP_085359371.1">
    <property type="nucleotide sequence ID" value="NZ_NAFD01000193.1"/>
</dbReference>
<reference evidence="12 13" key="1">
    <citation type="submission" date="2017-03" db="EMBL/GenBank/DDBJ databases">
        <title>Whole genome sequences of fourteen strains of Bradyrhizobium canariense and one strain of Bradyrhizobium japonicum isolated from Lupinus (Papilionoideae: Genisteae) species in Algeria.</title>
        <authorList>
            <person name="Crovadore J."/>
            <person name="Chekireb D."/>
            <person name="Brachmann A."/>
            <person name="Chablais R."/>
            <person name="Cochard B."/>
            <person name="Lefort F."/>
        </authorList>
    </citation>
    <scope>NUCLEOTIDE SEQUENCE [LARGE SCALE GENOMIC DNA]</scope>
    <source>
        <strain evidence="12 13">UBMA195</strain>
    </source>
</reference>
<dbReference type="InterPro" id="IPR011125">
    <property type="entry name" value="Znf_HypF"/>
</dbReference>
<dbReference type="InterPro" id="IPR004421">
    <property type="entry name" value="Carbamoyltransferase_HypF"/>
</dbReference>
<dbReference type="Pfam" id="PF22521">
    <property type="entry name" value="HypF_C_2"/>
    <property type="match status" value="1"/>
</dbReference>
<keyword evidence="9" id="KW-0378">Hydrolase</keyword>
<evidence type="ECO:0000256" key="7">
    <source>
        <dbReference type="ARBA" id="ARBA00048220"/>
    </source>
</evidence>
<evidence type="ECO:0000256" key="6">
    <source>
        <dbReference type="ARBA" id="ARBA00022833"/>
    </source>
</evidence>
<evidence type="ECO:0000256" key="9">
    <source>
        <dbReference type="PROSITE-ProRule" id="PRU00520"/>
    </source>
</evidence>
<dbReference type="InterPro" id="IPR041440">
    <property type="entry name" value="HypF_C"/>
</dbReference>
<dbReference type="InterPro" id="IPR017945">
    <property type="entry name" value="DHBP_synth_RibB-like_a/b_dom"/>
</dbReference>
<feature type="domain" description="Acylphosphatase-like" evidence="10">
    <location>
        <begin position="15"/>
        <end position="101"/>
    </location>
</feature>
<accession>A0A1X3FD70</accession>